<protein>
    <submittedName>
        <fullName evidence="1">Gp16</fullName>
    </submittedName>
</protein>
<organism evidence="1 2">
    <name type="scientific">Artaxa digramma nucleopolyhedrovirus</name>
    <dbReference type="NCBI Taxonomy" id="3070910"/>
    <lineage>
        <taxon>Viruses</taxon>
        <taxon>Viruses incertae sedis</taxon>
        <taxon>Naldaviricetes</taxon>
        <taxon>Lefavirales</taxon>
        <taxon>Baculoviridae</taxon>
        <taxon>Alphabaculovirus</taxon>
        <taxon>Alphabaculovirus ardigrammae</taxon>
    </lineage>
</organism>
<name>A0AAE6R681_9ABAC</name>
<keyword evidence="2" id="KW-1185">Reference proteome</keyword>
<reference evidence="1 2" key="1">
    <citation type="journal article" date="2019" name="Viruses">
        <title>Genome Analysis of a Novel Clade II.b Alphabaculovirus Obtained from Artaxa digramma.</title>
        <authorList>
            <person name="Li J."/>
            <person name="Duan X."/>
            <person name="Wang Q."/>
            <person name="Zhang L."/>
            <person name="Deng F."/>
            <person name="Wang H."/>
            <person name="Hu Z."/>
            <person name="Wang M."/>
            <person name="Wang J."/>
        </authorList>
    </citation>
    <scope>NUCLEOTIDE SEQUENCE [LARGE SCALE GENOMIC DNA]</scope>
    <source>
        <strain evidence="1 2">424</strain>
    </source>
</reference>
<gene>
    <name evidence="1" type="primary">gp16</name>
    <name evidence="1" type="ORF">Eudi_ORF148</name>
</gene>
<dbReference type="Proteomes" id="UP000830275">
    <property type="component" value="Segment"/>
</dbReference>
<proteinExistence type="predicted"/>
<evidence type="ECO:0000313" key="1">
    <source>
        <dbReference type="EMBL" id="QHB21807.1"/>
    </source>
</evidence>
<accession>A0AAE6R681</accession>
<sequence>MNYSAALLILFTVYMWHAGSLAHEIATIKKLLLAVYDAMLVKFDSLATQLYDFQNVTAQMLNALQNSTAHTINLVIENGKKIDVINKKIDYIINR</sequence>
<dbReference type="EMBL" id="MN233792">
    <property type="protein sequence ID" value="QHB21807.1"/>
    <property type="molecule type" value="Genomic_DNA"/>
</dbReference>
<evidence type="ECO:0000313" key="2">
    <source>
        <dbReference type="Proteomes" id="UP000830275"/>
    </source>
</evidence>